<dbReference type="Gene3D" id="1.50.10.20">
    <property type="match status" value="1"/>
</dbReference>
<keyword evidence="6" id="KW-1185">Reference proteome</keyword>
<gene>
    <name evidence="5" type="ORF">GCM10007423_48710</name>
</gene>
<dbReference type="Proteomes" id="UP000600214">
    <property type="component" value="Unassembled WGS sequence"/>
</dbReference>
<dbReference type="InterPro" id="IPR001599">
    <property type="entry name" value="Macroglobln_a2"/>
</dbReference>
<keyword evidence="3" id="KW-0472">Membrane</keyword>
<evidence type="ECO:0000256" key="2">
    <source>
        <dbReference type="SAM" id="MobiDB-lite"/>
    </source>
</evidence>
<evidence type="ECO:0000313" key="6">
    <source>
        <dbReference type="Proteomes" id="UP000600214"/>
    </source>
</evidence>
<accession>A0ABQ1Z316</accession>
<dbReference type="SUPFAM" id="SSF48239">
    <property type="entry name" value="Terpenoid cyclases/Protein prenyltransferases"/>
    <property type="match status" value="1"/>
</dbReference>
<feature type="region of interest" description="Disordered" evidence="2">
    <location>
        <begin position="1220"/>
        <end position="1253"/>
    </location>
</feature>
<comment type="caution">
    <text evidence="5">The sequence shown here is derived from an EMBL/GenBank/DDBJ whole genome shotgun (WGS) entry which is preliminary data.</text>
</comment>
<evidence type="ECO:0000313" key="5">
    <source>
        <dbReference type="EMBL" id="GGH47894.1"/>
    </source>
</evidence>
<dbReference type="Gene3D" id="2.60.40.1930">
    <property type="match status" value="1"/>
</dbReference>
<dbReference type="PANTHER" id="PTHR40094">
    <property type="entry name" value="ALPHA-2-MACROGLOBULIN HOMOLOG"/>
    <property type="match status" value="1"/>
</dbReference>
<organism evidence="5 6">
    <name type="scientific">Dyadobacter endophyticus</name>
    <dbReference type="NCBI Taxonomy" id="1749036"/>
    <lineage>
        <taxon>Bacteria</taxon>
        <taxon>Pseudomonadati</taxon>
        <taxon>Bacteroidota</taxon>
        <taxon>Cytophagia</taxon>
        <taxon>Cytophagales</taxon>
        <taxon>Spirosomataceae</taxon>
        <taxon>Dyadobacter</taxon>
    </lineage>
</organism>
<dbReference type="EMBL" id="BMIA01000003">
    <property type="protein sequence ID" value="GGH47894.1"/>
    <property type="molecule type" value="Genomic_DNA"/>
</dbReference>
<dbReference type="InterPro" id="IPR002890">
    <property type="entry name" value="MG2"/>
</dbReference>
<keyword evidence="3" id="KW-1133">Transmembrane helix</keyword>
<dbReference type="InterPro" id="IPR041246">
    <property type="entry name" value="Bact_MG10"/>
</dbReference>
<dbReference type="InterPro" id="IPR051802">
    <property type="entry name" value="YfhM-like"/>
</dbReference>
<dbReference type="Pfam" id="PF00207">
    <property type="entry name" value="A2M"/>
    <property type="match status" value="1"/>
</dbReference>
<name>A0ABQ1Z316_9BACT</name>
<feature type="compositionally biased region" description="Basic and acidic residues" evidence="2">
    <location>
        <begin position="1224"/>
        <end position="1239"/>
    </location>
</feature>
<keyword evidence="3" id="KW-0812">Transmembrane</keyword>
<evidence type="ECO:0000256" key="3">
    <source>
        <dbReference type="SAM" id="Phobius"/>
    </source>
</evidence>
<feature type="domain" description="Alpha-2-macroglobulin" evidence="4">
    <location>
        <begin position="1259"/>
        <end position="1349"/>
    </location>
</feature>
<proteinExistence type="inferred from homology"/>
<evidence type="ECO:0000256" key="1">
    <source>
        <dbReference type="ARBA" id="ARBA00010556"/>
    </source>
</evidence>
<sequence length="2032" mass="230516">MKIAYTTGYYLIITIILLLTMHTYGQSPVKNYAAEWKKVDELAGKGLSKDALEQVKKIYGLAKKEKQDAQLIKAAVYMTQLQTENRENNAIASIKELEQEVAASTGPARSILMSLVASEYYAYYQTVRWQLYDRTATVTFDKADIATWGTEDFHQKIGALFLESIQDEAVLKKTKLDNYDAIITKGNMRKLRPTLFDLLAFRALDYFSSDERNIKKPAYAFEINKAAAFDPAADFIHRKFETKDSASLEHHALLLYQKLIAFHLEDKDPGALIDVDLARLQYVRQKSVHPDKDELYLMAVSHVADQYQSTPAAAQAWYLKAAYLNEKADNYKPGADSTIRFERVKALEVCQRIARENPETEGGINAFNLAKQITRKSLYFSVENVNVVGKPFRMLVKYKNFSKLFLRVVKAVDLIKNSLERDDNNAKWPRLTSAQPLRAWEQSLPETNDHQEHAVEVKSDGLPSGEYVLLASSDPGFKNSEAVLGATLFYVSDISFVQKEDDFFVLNRDNGQPLPGATVQLWEKSYNYNTRAYVSNKGARLTTDPSGHFKVPSPPKSKRDKQRLFEITYQQDRLFLQENNDRYYYNAEETEDQEKNTVQAYLFTDRSLYRPGQTVYYKGIVRKGNSVLNDQREEFTVTLYNANAEHVAETKHHVNAFGSFSGSFNIPQGGLTGNVYIQIRDEYRADFRVEEYKRPRFAVGFDTLKTSYKVNEQIKVTGKALAYAGNAIDGATVKYRVVRTPRIIYPWLVKRWWQPTEPMEIAHGDTVTGIDGTFHVNFKAIPDLKIDPKTDPVFDYTVYADVTDSNGETRSSQTQISVSYKSYVLQADIPAKLDISRFKSLSVRTENLARAFVPADATIRIERIIPEKRLIRNRFWQRPDLFVMTKDAYTASFPNDEYDEETEMENWEVIGAGVSKTVSLSPDTEIPVSDFALPAGFYKIQISTVNAAGEKLTDIKFIELTDPNAKKLTHPQYFAPTHSKAIEPGDNGHYALGTSAEKAFLITSSNRKSASKDFSYITLNDEVRRFDYTASEADRGGYSVDYMFVKHNRVHTYMETIIVPWTNKELKIEYQTFRDKTLPGSKETWKVKISGYQKEKVAAEMLGSMYDASLDQFYPHQWMKPNIWRERIGLKYWADNGNFRSADADIRYAEYGEYKSFDKRYDVLFQGLGIYSEGRPMSAAGGGRSRLMRMAVKGSVAEPMPQAAPMKMDKSEVEETTIAMKAGEGNDVRQDQEKPKTGKGENTPPNNAAPPIRTNFNETAFFLPDLKTDSEGNITFSFTLPEALTRWKFQALAHTQELAMGYSSKEIITQKDLMVQPNAPRFLREGDRISFPVKVANLSSSPVNGEVSLSLSDAESNEPLDKLFKNDKSSRQFTIAAGQSSTTLFSLEIPKGFNKMLTWRAVAKAGNLSDGEENILPVLPNRMLVTESMPISIRGSGTKHFTLEKLLGSARSTTLTHQSVTVEYSSNPAWYAVQSLPYLMEYPYECAEQTWNRYYANSLASHIVNASPRIAAVFKSWKGTDALQSNLEKNQELKSLLIQETPWVLASKSEEEQKRNIALLFDLVRMENELNGSMRKLQEMQSPNGGFVWFKGGPDDRYITQYIVTGIAHLQKINALHSSQLENVNAILEKALPYLDKRIKEDYDRLIKSKSDLKQYVPGPGELQYLYARSFFKNPIPAGSQKAFQYYRDRARLTWVSQSKFLQGMTALICHRTQDPKTANQILESLRQTAVRHEELGMYWKTNQRGWWWHEAPIERQALLIEAFQEIGNDQSTVADLKTWLLKNKQTNSWESTKATAEACYALLMNGGDWLAESPKATIRVGNTEVSSTDQKTESGTGYFKQTIGTGITAQMGNIDLIVNGNAASSQLPGWGAVYWQYFEDLDKITFAETPLKLSKQLFVETNSDSGPVLSPVREGATVKVGDKIKVRIELRVDRDMEYVHMKDMRASGLEPVNVLSGYHWQGGLGYYESTRDASTNFFFNALRKGTYVFEYPLFITHEGDFSNGITTIQCMYAPEFTAHSEGVRLKALPSK</sequence>
<dbReference type="SMART" id="SM01360">
    <property type="entry name" value="A2M"/>
    <property type="match status" value="1"/>
</dbReference>
<dbReference type="InterPro" id="IPR008930">
    <property type="entry name" value="Terpenoid_cyclase/PrenylTrfase"/>
</dbReference>
<protein>
    <submittedName>
        <fullName evidence="5">Alpha-2-macroglobulin</fullName>
    </submittedName>
</protein>
<dbReference type="Pfam" id="PF01835">
    <property type="entry name" value="MG2"/>
    <property type="match status" value="1"/>
</dbReference>
<dbReference type="Gene3D" id="2.20.130.20">
    <property type="match status" value="1"/>
</dbReference>
<feature type="transmembrane region" description="Helical" evidence="3">
    <location>
        <begin position="7"/>
        <end position="25"/>
    </location>
</feature>
<dbReference type="Pfam" id="PF17973">
    <property type="entry name" value="bMG10"/>
    <property type="match status" value="1"/>
</dbReference>
<dbReference type="PANTHER" id="PTHR40094:SF1">
    <property type="entry name" value="UBIQUITIN DOMAIN-CONTAINING PROTEIN"/>
    <property type="match status" value="1"/>
</dbReference>
<reference evidence="6" key="1">
    <citation type="journal article" date="2019" name="Int. J. Syst. Evol. Microbiol.">
        <title>The Global Catalogue of Microorganisms (GCM) 10K type strain sequencing project: providing services to taxonomists for standard genome sequencing and annotation.</title>
        <authorList>
            <consortium name="The Broad Institute Genomics Platform"/>
            <consortium name="The Broad Institute Genome Sequencing Center for Infectious Disease"/>
            <person name="Wu L."/>
            <person name="Ma J."/>
        </authorList>
    </citation>
    <scope>NUCLEOTIDE SEQUENCE [LARGE SCALE GENOMIC DNA]</scope>
    <source>
        <strain evidence="6">CGMCC 1.15288</strain>
    </source>
</reference>
<comment type="similarity">
    <text evidence="1">Belongs to the protease inhibitor I39 (alpha-2-macroglobulin) family. Bacterial alpha-2-macroglobulin subfamily.</text>
</comment>
<evidence type="ECO:0000259" key="4">
    <source>
        <dbReference type="SMART" id="SM01360"/>
    </source>
</evidence>
<dbReference type="RefSeq" id="WP_188937084.1">
    <property type="nucleotide sequence ID" value="NZ_BMIA01000003.1"/>
</dbReference>